<dbReference type="Proteomes" id="UP000307841">
    <property type="component" value="Unassembled WGS sequence"/>
</dbReference>
<keyword evidence="3" id="KW-1185">Reference proteome</keyword>
<dbReference type="EMBL" id="SZNK01000001">
    <property type="protein sequence ID" value="TKI55148.1"/>
    <property type="molecule type" value="Genomic_DNA"/>
</dbReference>
<evidence type="ECO:0000313" key="2">
    <source>
        <dbReference type="EMBL" id="TKI55148.1"/>
    </source>
</evidence>
<dbReference type="AlphaFoldDB" id="A0A4U2Y3W6"/>
<accession>A0A4U2Y3W6</accession>
<gene>
    <name evidence="2" type="ORF">E8L90_06630</name>
</gene>
<dbReference type="OrthoDB" id="2990472at2"/>
<organism evidence="2 3">
    <name type="scientific">Brevibacillus antibioticus</name>
    <dbReference type="NCBI Taxonomy" id="2570228"/>
    <lineage>
        <taxon>Bacteria</taxon>
        <taxon>Bacillati</taxon>
        <taxon>Bacillota</taxon>
        <taxon>Bacilli</taxon>
        <taxon>Bacillales</taxon>
        <taxon>Paenibacillaceae</taxon>
        <taxon>Brevibacillus</taxon>
    </lineage>
</organism>
<evidence type="ECO:0000313" key="3">
    <source>
        <dbReference type="Proteomes" id="UP000307841"/>
    </source>
</evidence>
<evidence type="ECO:0000256" key="1">
    <source>
        <dbReference type="SAM" id="SignalP"/>
    </source>
</evidence>
<sequence length="151" mass="16845">MLRGKFKNTLLCAVAVSALTVGTQAAFASDGTQNSIQKRNQEKVQANAQGQVLHSFDISRVDRWHSSGPFTLNSTKSVKLKVLTANIYWSPVTPYSEVSIVRQGDGKRVTMSIYARDYKEEDFVLEAGTYSLEFLNHTSMPVYMRGSVMEN</sequence>
<dbReference type="RefSeq" id="WP_137028527.1">
    <property type="nucleotide sequence ID" value="NZ_SZNK01000001.1"/>
</dbReference>
<name>A0A4U2Y3W6_9BACL</name>
<feature type="signal peptide" evidence="1">
    <location>
        <begin position="1"/>
        <end position="28"/>
    </location>
</feature>
<protein>
    <recommendedName>
        <fullName evidence="4">DUF3888 domain-containing protein</fullName>
    </recommendedName>
</protein>
<feature type="chain" id="PRO_5020290031" description="DUF3888 domain-containing protein" evidence="1">
    <location>
        <begin position="29"/>
        <end position="151"/>
    </location>
</feature>
<keyword evidence="1" id="KW-0732">Signal</keyword>
<reference evidence="2 3" key="1">
    <citation type="submission" date="2019-04" db="EMBL/GenBank/DDBJ databases">
        <title>Whole genome sequencing of Brevibacillus sp. TGS2-1.</title>
        <authorList>
            <person name="Choi A."/>
        </authorList>
    </citation>
    <scope>NUCLEOTIDE SEQUENCE [LARGE SCALE GENOMIC DNA]</scope>
    <source>
        <strain evidence="2 3">TGS2-1</strain>
    </source>
</reference>
<evidence type="ECO:0008006" key="4">
    <source>
        <dbReference type="Google" id="ProtNLM"/>
    </source>
</evidence>
<proteinExistence type="predicted"/>
<comment type="caution">
    <text evidence="2">The sequence shown here is derived from an EMBL/GenBank/DDBJ whole genome shotgun (WGS) entry which is preliminary data.</text>
</comment>